<dbReference type="PANTHER" id="PTHR22991">
    <property type="entry name" value="PROTEIN CBG13490"/>
    <property type="match status" value="1"/>
</dbReference>
<gene>
    <name evidence="2" type="ORF">PENTCL1PPCAC_14809</name>
</gene>
<reference evidence="2" key="1">
    <citation type="submission" date="2023-10" db="EMBL/GenBank/DDBJ databases">
        <title>Genome assembly of Pristionchus species.</title>
        <authorList>
            <person name="Yoshida K."/>
            <person name="Sommer R.J."/>
        </authorList>
    </citation>
    <scope>NUCLEOTIDE SEQUENCE</scope>
    <source>
        <strain evidence="2">RS0144</strain>
    </source>
</reference>
<sequence>LGHSNSLSTCPNGFDLVRDGECRGVVTNLITSFDRAISQAIDICGSIQAQPVIIHNEEHQSYWKERAPYTSDGYFILG</sequence>
<dbReference type="AlphaFoldDB" id="A0AAV5TFZ4"/>
<dbReference type="InterPro" id="IPR050976">
    <property type="entry name" value="Snaclec"/>
</dbReference>
<evidence type="ECO:0000313" key="2">
    <source>
        <dbReference type="EMBL" id="GMS92634.1"/>
    </source>
</evidence>
<dbReference type="EMBL" id="BTSX01000004">
    <property type="protein sequence ID" value="GMS92634.1"/>
    <property type="molecule type" value="Genomic_DNA"/>
</dbReference>
<feature type="non-terminal residue" evidence="2">
    <location>
        <position position="78"/>
    </location>
</feature>
<name>A0AAV5TFZ4_9BILA</name>
<dbReference type="Proteomes" id="UP001432027">
    <property type="component" value="Unassembled WGS sequence"/>
</dbReference>
<organism evidence="2 3">
    <name type="scientific">Pristionchus entomophagus</name>
    <dbReference type="NCBI Taxonomy" id="358040"/>
    <lineage>
        <taxon>Eukaryota</taxon>
        <taxon>Metazoa</taxon>
        <taxon>Ecdysozoa</taxon>
        <taxon>Nematoda</taxon>
        <taxon>Chromadorea</taxon>
        <taxon>Rhabditida</taxon>
        <taxon>Rhabditina</taxon>
        <taxon>Diplogasteromorpha</taxon>
        <taxon>Diplogasteroidea</taxon>
        <taxon>Neodiplogasteridae</taxon>
        <taxon>Pristionchus</taxon>
    </lineage>
</organism>
<accession>A0AAV5TFZ4</accession>
<keyword evidence="1" id="KW-1015">Disulfide bond</keyword>
<evidence type="ECO:0000256" key="1">
    <source>
        <dbReference type="ARBA" id="ARBA00023157"/>
    </source>
</evidence>
<keyword evidence="3" id="KW-1185">Reference proteome</keyword>
<feature type="non-terminal residue" evidence="2">
    <location>
        <position position="1"/>
    </location>
</feature>
<evidence type="ECO:0000313" key="3">
    <source>
        <dbReference type="Proteomes" id="UP001432027"/>
    </source>
</evidence>
<proteinExistence type="predicted"/>
<dbReference type="PANTHER" id="PTHR22991:SF40">
    <property type="entry name" value="PROTEIN CBG13490"/>
    <property type="match status" value="1"/>
</dbReference>
<comment type="caution">
    <text evidence="2">The sequence shown here is derived from an EMBL/GenBank/DDBJ whole genome shotgun (WGS) entry which is preliminary data.</text>
</comment>
<protein>
    <submittedName>
        <fullName evidence="2">Uncharacterized protein</fullName>
    </submittedName>
</protein>